<dbReference type="AlphaFoldDB" id="A0A8K0L1A2"/>
<name>A0A8K0L1A2_9PEZI</name>
<evidence type="ECO:0008006" key="8">
    <source>
        <dbReference type="Google" id="ProtNLM"/>
    </source>
</evidence>
<protein>
    <recommendedName>
        <fullName evidence="8">Nucleoside phosphorylase domain-containing protein</fullName>
    </recommendedName>
</protein>
<dbReference type="GO" id="GO:0003824">
    <property type="term" value="F:catalytic activity"/>
    <property type="evidence" value="ECO:0007669"/>
    <property type="project" value="InterPro"/>
</dbReference>
<keyword evidence="1" id="KW-0677">Repeat</keyword>
<feature type="repeat" description="ANK" evidence="2">
    <location>
        <begin position="1027"/>
        <end position="1054"/>
    </location>
</feature>
<dbReference type="Pfam" id="PF12796">
    <property type="entry name" value="Ank_2"/>
    <property type="match status" value="1"/>
</dbReference>
<gene>
    <name evidence="6" type="ORF">KVT40_005519</name>
</gene>
<dbReference type="EMBL" id="JAESVG020000006">
    <property type="protein sequence ID" value="KAG8626574.1"/>
    <property type="molecule type" value="Genomic_DNA"/>
</dbReference>
<evidence type="ECO:0000259" key="4">
    <source>
        <dbReference type="Pfam" id="PF23239"/>
    </source>
</evidence>
<feature type="region of interest" description="Disordered" evidence="3">
    <location>
        <begin position="196"/>
        <end position="215"/>
    </location>
</feature>
<dbReference type="PROSITE" id="PS50088">
    <property type="entry name" value="ANK_REPEAT"/>
    <property type="match status" value="2"/>
</dbReference>
<feature type="repeat" description="ANK" evidence="2">
    <location>
        <begin position="871"/>
        <end position="903"/>
    </location>
</feature>
<dbReference type="SUPFAM" id="SSF48403">
    <property type="entry name" value="Ankyrin repeat"/>
    <property type="match status" value="1"/>
</dbReference>
<reference evidence="6" key="1">
    <citation type="submission" date="2021-07" db="EMBL/GenBank/DDBJ databases">
        <title>Elsinoe batatas strain:CRI-CJ2 Genome sequencing and assembly.</title>
        <authorList>
            <person name="Huang L."/>
        </authorList>
    </citation>
    <scope>NUCLEOTIDE SEQUENCE</scope>
    <source>
        <strain evidence="6">CRI-CJ2</strain>
    </source>
</reference>
<dbReference type="InterPro" id="IPR056884">
    <property type="entry name" value="NPHP3-like_N"/>
</dbReference>
<dbReference type="Gene3D" id="3.40.50.1580">
    <property type="entry name" value="Nucleoside phosphorylase domain"/>
    <property type="match status" value="1"/>
</dbReference>
<dbReference type="OrthoDB" id="194358at2759"/>
<dbReference type="InterPro" id="IPR035994">
    <property type="entry name" value="Nucleoside_phosphorylase_sf"/>
</dbReference>
<evidence type="ECO:0000313" key="6">
    <source>
        <dbReference type="EMBL" id="KAG8626574.1"/>
    </source>
</evidence>
<comment type="caution">
    <text evidence="6">The sequence shown here is derived from an EMBL/GenBank/DDBJ whole genome shotgun (WGS) entry which is preliminary data.</text>
</comment>
<dbReference type="PROSITE" id="PS50297">
    <property type="entry name" value="ANK_REP_REGION"/>
    <property type="match status" value="2"/>
</dbReference>
<feature type="domain" description="DUF7069" evidence="4">
    <location>
        <begin position="563"/>
        <end position="619"/>
    </location>
</feature>
<evidence type="ECO:0000256" key="1">
    <source>
        <dbReference type="ARBA" id="ARBA00022737"/>
    </source>
</evidence>
<dbReference type="InterPro" id="IPR002110">
    <property type="entry name" value="Ankyrin_rpt"/>
</dbReference>
<organism evidence="6 7">
    <name type="scientific">Elsinoe batatas</name>
    <dbReference type="NCBI Taxonomy" id="2601811"/>
    <lineage>
        <taxon>Eukaryota</taxon>
        <taxon>Fungi</taxon>
        <taxon>Dikarya</taxon>
        <taxon>Ascomycota</taxon>
        <taxon>Pezizomycotina</taxon>
        <taxon>Dothideomycetes</taxon>
        <taxon>Dothideomycetidae</taxon>
        <taxon>Myriangiales</taxon>
        <taxon>Elsinoaceae</taxon>
        <taxon>Elsinoe</taxon>
    </lineage>
</organism>
<dbReference type="Pfam" id="PF23239">
    <property type="entry name" value="DUF7069"/>
    <property type="match status" value="1"/>
</dbReference>
<evidence type="ECO:0000313" key="7">
    <source>
        <dbReference type="Proteomes" id="UP000809789"/>
    </source>
</evidence>
<dbReference type="InterPro" id="IPR055497">
    <property type="entry name" value="DUF7069"/>
</dbReference>
<proteinExistence type="predicted"/>
<keyword evidence="2" id="KW-0040">ANK repeat</keyword>
<feature type="domain" description="Nephrocystin 3-like N-terminal" evidence="5">
    <location>
        <begin position="396"/>
        <end position="532"/>
    </location>
</feature>
<dbReference type="InterPro" id="IPR053137">
    <property type="entry name" value="NLR-like"/>
</dbReference>
<dbReference type="InterPro" id="IPR036770">
    <property type="entry name" value="Ankyrin_rpt-contain_sf"/>
</dbReference>
<dbReference type="GO" id="GO:0009116">
    <property type="term" value="P:nucleoside metabolic process"/>
    <property type="evidence" value="ECO:0007669"/>
    <property type="project" value="InterPro"/>
</dbReference>
<evidence type="ECO:0000256" key="2">
    <source>
        <dbReference type="PROSITE-ProRule" id="PRU00023"/>
    </source>
</evidence>
<dbReference type="Pfam" id="PF24883">
    <property type="entry name" value="NPHP3_N"/>
    <property type="match status" value="1"/>
</dbReference>
<dbReference type="Pfam" id="PF00023">
    <property type="entry name" value="Ank"/>
    <property type="match status" value="1"/>
</dbReference>
<evidence type="ECO:0000256" key="3">
    <source>
        <dbReference type="SAM" id="MobiDB-lite"/>
    </source>
</evidence>
<keyword evidence="7" id="KW-1185">Reference proteome</keyword>
<dbReference type="PANTHER" id="PTHR46082:SF11">
    <property type="entry name" value="AAA+ ATPASE DOMAIN-CONTAINING PROTEIN-RELATED"/>
    <property type="match status" value="1"/>
</dbReference>
<dbReference type="SUPFAM" id="SSF53167">
    <property type="entry name" value="Purine and uridine phosphorylases"/>
    <property type="match status" value="1"/>
</dbReference>
<sequence>MSSATPSHSGFTIGWICALHTEYTAAKVYLDQTYDANYKDRRDNNDYTLGQIGNHNVVIAVCPDSEYGIASAANVARDMVRSFPTVRMGLMVGVGAGIPSKTNDIRLGDVVVSSSAGQTGPVIQFDMGKRLPDGTFKITSHLDNPPSPLRAAVNGLRSKHDIEGNCIQTMVDQALTNIFKRSKYSRPPEETDKLFSETSLHLPDPDRGDECSNTCSGPDTIVVKRDVRGEEDENPVVHYGPIGSSNTLLRDAAKRDELARLHHILCIEMEAAGLMNHWPCLVIRGICDYADSHKNKRWQGYAAMTAAAYAKSLPLRLPADKVQELQSISATLEGIATNITAVVAQQEQMIELQKQHHNEVRMRELTADQSKCWQAFKKDKDYQEFKDINDKRIENTVLAKSLVDDDIRALSPQKEVKICHFFFKDNEEQNKLTTALCCILHQLYDQERDLLEKAIPAWRRSGVQMLEESATLWSILEDSCSGEFDIPIICVFDALDESTQIAQTKLIGFLGKFVSKFAKGHQSRLKVIVTSRPYDNIEEGLSEAVPADIAEIHLRGEDENDQIHEEIDRVIDARMETLAKKCHLKPATSIRLKITLKAMENRTYLWLFLVYKDIEAQIKDALDADQCEVEPIPKPNAMTVLKIVVGARRPLSLEEMSVALKLATETHSQTGEEVHRPYDMLKVKIRRWCGLFVFCKDDKLYLLHQTAKDFLLRSFTLSETISSRALESQTAVIIPKPFIGTFFRYAARTWAEHHRNAGPSSIVTTSDLFTYIYNCDHPNYQAWVTEYVSWAVMEFRCFRYGFSYTPVQLAAQFGDDTSLEEMLLQNPGMMHAEKCLGSVTTFDDCSRTRISFHHRAFAKSWSRPRRTKDQFNDNALCSAVSNRQADVVQLLLDKGADIDADAGVARMACPDPDYDNMGTSIYTALAGGHVETAQLLFDRGFRVDARSAQYSNTLNGSVLRGQAPIVKHLLNAGAEVDLMLDSGIDVNAETCPYGTAVDNAVEGNHPEIVDLSLDAGAGAKDEARGPERGNVLYRAIKKGHIGIVKLMLDRGADIVGKIGSQGNALDAALSIHHLAIVKILLDAGSIPPRLPTCPECEKILKLAKKEILSREDTHKELPDQFWKLPLALIL</sequence>
<dbReference type="Proteomes" id="UP000809789">
    <property type="component" value="Unassembled WGS sequence"/>
</dbReference>
<dbReference type="Gene3D" id="1.25.40.20">
    <property type="entry name" value="Ankyrin repeat-containing domain"/>
    <property type="match status" value="2"/>
</dbReference>
<evidence type="ECO:0000259" key="5">
    <source>
        <dbReference type="Pfam" id="PF24883"/>
    </source>
</evidence>
<dbReference type="SMART" id="SM00248">
    <property type="entry name" value="ANK"/>
    <property type="match status" value="6"/>
</dbReference>
<accession>A0A8K0L1A2</accession>
<dbReference type="PANTHER" id="PTHR46082">
    <property type="entry name" value="ATP/GTP-BINDING PROTEIN-RELATED"/>
    <property type="match status" value="1"/>
</dbReference>